<comment type="caution">
    <text evidence="2">The sequence shown here is derived from an EMBL/GenBank/DDBJ whole genome shotgun (WGS) entry which is preliminary data.</text>
</comment>
<evidence type="ECO:0000313" key="1">
    <source>
        <dbReference type="EMBL" id="GFH78008.1"/>
    </source>
</evidence>
<proteinExistence type="predicted"/>
<dbReference type="Proteomes" id="UP000660975">
    <property type="component" value="Unassembled WGS sequence"/>
</dbReference>
<gene>
    <name evidence="2" type="ORF">GCM10010227_50140</name>
    <name evidence="1" type="ORF">Sgou_26780</name>
</gene>
<dbReference type="EMBL" id="BLLO01000017">
    <property type="protein sequence ID" value="GFH78008.1"/>
    <property type="molecule type" value="Genomic_DNA"/>
</dbReference>
<dbReference type="Proteomes" id="UP000480804">
    <property type="component" value="Unassembled WGS sequence"/>
</dbReference>
<evidence type="ECO:0000313" key="4">
    <source>
        <dbReference type="Proteomes" id="UP000660975"/>
    </source>
</evidence>
<reference evidence="2" key="3">
    <citation type="submission" date="2020-09" db="EMBL/GenBank/DDBJ databases">
        <authorList>
            <person name="Sun Q."/>
            <person name="Ohkuma M."/>
        </authorList>
    </citation>
    <scope>NUCLEOTIDE SEQUENCE</scope>
    <source>
        <strain evidence="2">JCM 4136</strain>
    </source>
</reference>
<protein>
    <submittedName>
        <fullName evidence="2">Uncharacterized protein</fullName>
    </submittedName>
</protein>
<keyword evidence="3" id="KW-1185">Reference proteome</keyword>
<accession>A0A8H9HUL9</accession>
<evidence type="ECO:0000313" key="3">
    <source>
        <dbReference type="Proteomes" id="UP000480804"/>
    </source>
</evidence>
<dbReference type="EMBL" id="BMSC01000021">
    <property type="protein sequence ID" value="GGU89193.1"/>
    <property type="molecule type" value="Genomic_DNA"/>
</dbReference>
<sequence length="130" mass="13948">MGPGAGVTAGAVEYLAETYGGDARSSVFLAGIITPTRRLALRWLRGQARRIADALDPHPYVRWAPPGTLRRIPAADRDAPGALRGWQASTECQDAALRALAAGEPFAFLTRDATCWYRLTVHPLPGPVTP</sequence>
<reference evidence="2" key="1">
    <citation type="journal article" date="2014" name="Int. J. Syst. Evol. Microbiol.">
        <title>Complete genome sequence of Corynebacterium casei LMG S-19264T (=DSM 44701T), isolated from a smear-ripened cheese.</title>
        <authorList>
            <consortium name="US DOE Joint Genome Institute (JGI-PGF)"/>
            <person name="Walter F."/>
            <person name="Albersmeier A."/>
            <person name="Kalinowski J."/>
            <person name="Ruckert C."/>
        </authorList>
    </citation>
    <scope>NUCLEOTIDE SEQUENCE</scope>
    <source>
        <strain evidence="2">JCM 4136</strain>
    </source>
</reference>
<organism evidence="2 4">
    <name type="scientific">Streptomyces gougerotii</name>
    <dbReference type="NCBI Taxonomy" id="53448"/>
    <lineage>
        <taxon>Bacteria</taxon>
        <taxon>Bacillati</taxon>
        <taxon>Actinomycetota</taxon>
        <taxon>Actinomycetes</taxon>
        <taxon>Kitasatosporales</taxon>
        <taxon>Streptomycetaceae</taxon>
        <taxon>Streptomyces</taxon>
        <taxon>Streptomyces diastaticus group</taxon>
    </lineage>
</organism>
<dbReference type="AlphaFoldDB" id="A0A8H9HUL9"/>
<name>A0A8H9HUL9_9ACTN</name>
<evidence type="ECO:0000313" key="2">
    <source>
        <dbReference type="EMBL" id="GGU89193.1"/>
    </source>
</evidence>
<reference evidence="1 3" key="2">
    <citation type="submission" date="2020-02" db="EMBL/GenBank/DDBJ databases">
        <title>Whole genome shotgun sequence of Streptomyces gougerotii NBRC 13043.</title>
        <authorList>
            <person name="Ichikawa N."/>
            <person name="Komaki H."/>
            <person name="Tamura T."/>
        </authorList>
    </citation>
    <scope>NUCLEOTIDE SEQUENCE [LARGE SCALE GENOMIC DNA]</scope>
    <source>
        <strain evidence="1 3">NBRC 13043</strain>
    </source>
</reference>